<dbReference type="Gene3D" id="1.25.10.10">
    <property type="entry name" value="Leucine-rich Repeat Variant"/>
    <property type="match status" value="1"/>
</dbReference>
<sequence length="70" mass="7755">MCKVRGSRVSQKDGLVKVLRDLANSPYAPKDDVFGIVDPFLHIRLLRLLHVLGQGDADAMNDISGVYFVN</sequence>
<dbReference type="Proteomes" id="UP000826271">
    <property type="component" value="Unassembled WGS sequence"/>
</dbReference>
<proteinExistence type="predicted"/>
<reference evidence="1" key="1">
    <citation type="submission" date="2019-10" db="EMBL/GenBank/DDBJ databases">
        <authorList>
            <person name="Zhang R."/>
            <person name="Pan Y."/>
            <person name="Wang J."/>
            <person name="Ma R."/>
            <person name="Yu S."/>
        </authorList>
    </citation>
    <scope>NUCLEOTIDE SEQUENCE</scope>
    <source>
        <strain evidence="1">LA-IB0</strain>
        <tissue evidence="1">Leaf</tissue>
    </source>
</reference>
<comment type="caution">
    <text evidence="1">The sequence shown here is derived from an EMBL/GenBank/DDBJ whole genome shotgun (WGS) entry which is preliminary data.</text>
</comment>
<keyword evidence="2" id="KW-1185">Reference proteome</keyword>
<gene>
    <name evidence="1" type="ORF">BUALT_Bualt17G0014500</name>
</gene>
<accession>A0AAV6WBH3</accession>
<evidence type="ECO:0000313" key="2">
    <source>
        <dbReference type="Proteomes" id="UP000826271"/>
    </source>
</evidence>
<dbReference type="AlphaFoldDB" id="A0AAV6WBH3"/>
<protein>
    <submittedName>
        <fullName evidence="1">Uncharacterized protein</fullName>
    </submittedName>
</protein>
<name>A0AAV6WBH3_9LAMI</name>
<organism evidence="1 2">
    <name type="scientific">Buddleja alternifolia</name>
    <dbReference type="NCBI Taxonomy" id="168488"/>
    <lineage>
        <taxon>Eukaryota</taxon>
        <taxon>Viridiplantae</taxon>
        <taxon>Streptophyta</taxon>
        <taxon>Embryophyta</taxon>
        <taxon>Tracheophyta</taxon>
        <taxon>Spermatophyta</taxon>
        <taxon>Magnoliopsida</taxon>
        <taxon>eudicotyledons</taxon>
        <taxon>Gunneridae</taxon>
        <taxon>Pentapetalae</taxon>
        <taxon>asterids</taxon>
        <taxon>lamiids</taxon>
        <taxon>Lamiales</taxon>
        <taxon>Scrophulariaceae</taxon>
        <taxon>Buddlejeae</taxon>
        <taxon>Buddleja</taxon>
    </lineage>
</organism>
<evidence type="ECO:0000313" key="1">
    <source>
        <dbReference type="EMBL" id="KAG8365847.1"/>
    </source>
</evidence>
<dbReference type="EMBL" id="WHWC01000017">
    <property type="protein sequence ID" value="KAG8365847.1"/>
    <property type="molecule type" value="Genomic_DNA"/>
</dbReference>
<dbReference type="InterPro" id="IPR011989">
    <property type="entry name" value="ARM-like"/>
</dbReference>